<comment type="caution">
    <text evidence="1">The sequence shown here is derived from an EMBL/GenBank/DDBJ whole genome shotgun (WGS) entry which is preliminary data.</text>
</comment>
<evidence type="ECO:0008006" key="3">
    <source>
        <dbReference type="Google" id="ProtNLM"/>
    </source>
</evidence>
<protein>
    <recommendedName>
        <fullName evidence="3">DUF2867 domain-containing protein</fullName>
    </recommendedName>
</protein>
<accession>A0A7W6NKU0</accession>
<dbReference type="RefSeq" id="WP_183366514.1">
    <property type="nucleotide sequence ID" value="NZ_JACIEZ010000004.1"/>
</dbReference>
<reference evidence="1 2" key="1">
    <citation type="submission" date="2020-08" db="EMBL/GenBank/DDBJ databases">
        <title>Genomic Encyclopedia of Type Strains, Phase IV (KMG-IV): sequencing the most valuable type-strain genomes for metagenomic binning, comparative biology and taxonomic classification.</title>
        <authorList>
            <person name="Goeker M."/>
        </authorList>
    </citation>
    <scope>NUCLEOTIDE SEQUENCE [LARGE SCALE GENOMIC DNA]</scope>
    <source>
        <strain evidence="1 2">DSM 29853</strain>
    </source>
</reference>
<dbReference type="AlphaFoldDB" id="A0A7W6NKU0"/>
<dbReference type="InterPro" id="IPR021295">
    <property type="entry name" value="DUF2867"/>
</dbReference>
<gene>
    <name evidence="1" type="ORF">GGR23_002414</name>
</gene>
<evidence type="ECO:0000313" key="2">
    <source>
        <dbReference type="Proteomes" id="UP000528286"/>
    </source>
</evidence>
<keyword evidence="2" id="KW-1185">Reference proteome</keyword>
<sequence length="164" mass="18091">MSCAGVQTVAPEMPHGALPNADWGDAYAIRMQAKGWTVRQVAEKAIGPMPGWARWLLFVRNLVVFPFGLRPAAAAGEGDRIGPFPVVSSTEREIVLGFDDRHLDFRIVISLSAAGSPASSIRAMTLIRRHNVWGRLYLLSVLPFHKLIVRSMLASLRDKQQETS</sequence>
<dbReference type="EMBL" id="JACIEZ010000004">
    <property type="protein sequence ID" value="MBB4065213.1"/>
    <property type="molecule type" value="Genomic_DNA"/>
</dbReference>
<organism evidence="1 2">
    <name type="scientific">Gellertiella hungarica</name>
    <dbReference type="NCBI Taxonomy" id="1572859"/>
    <lineage>
        <taxon>Bacteria</taxon>
        <taxon>Pseudomonadati</taxon>
        <taxon>Pseudomonadota</taxon>
        <taxon>Alphaproteobacteria</taxon>
        <taxon>Hyphomicrobiales</taxon>
        <taxon>Rhizobiaceae</taxon>
        <taxon>Gellertiella</taxon>
    </lineage>
</organism>
<name>A0A7W6NKU0_9HYPH</name>
<dbReference type="Pfam" id="PF11066">
    <property type="entry name" value="DUF2867"/>
    <property type="match status" value="1"/>
</dbReference>
<dbReference type="Proteomes" id="UP000528286">
    <property type="component" value="Unassembled WGS sequence"/>
</dbReference>
<evidence type="ECO:0000313" key="1">
    <source>
        <dbReference type="EMBL" id="MBB4065213.1"/>
    </source>
</evidence>
<proteinExistence type="predicted"/>